<name>L8H3R0_ACACF</name>
<evidence type="ECO:0000313" key="2">
    <source>
        <dbReference type="EMBL" id="ELR19378.1"/>
    </source>
</evidence>
<evidence type="ECO:0000313" key="3">
    <source>
        <dbReference type="Proteomes" id="UP000011083"/>
    </source>
</evidence>
<keyword evidence="3" id="KW-1185">Reference proteome</keyword>
<feature type="compositionally biased region" description="Basic residues" evidence="1">
    <location>
        <begin position="68"/>
        <end position="82"/>
    </location>
</feature>
<evidence type="ECO:0000256" key="1">
    <source>
        <dbReference type="SAM" id="MobiDB-lite"/>
    </source>
</evidence>
<feature type="compositionally biased region" description="Basic and acidic residues" evidence="1">
    <location>
        <begin position="83"/>
        <end position="106"/>
    </location>
</feature>
<feature type="region of interest" description="Disordered" evidence="1">
    <location>
        <begin position="165"/>
        <end position="186"/>
    </location>
</feature>
<proteinExistence type="predicted"/>
<feature type="compositionally biased region" description="Basic and acidic residues" evidence="1">
    <location>
        <begin position="46"/>
        <end position="67"/>
    </location>
</feature>
<accession>L8H3R0</accession>
<gene>
    <name evidence="2" type="ORF">ACA1_266030</name>
</gene>
<dbReference type="GeneID" id="14920156"/>
<protein>
    <recommendedName>
        <fullName evidence="4">Homeobox domain-containing protein</fullName>
    </recommendedName>
</protein>
<dbReference type="RefSeq" id="XP_004341463.1">
    <property type="nucleotide sequence ID" value="XM_004341415.1"/>
</dbReference>
<feature type="compositionally biased region" description="Low complexity" evidence="1">
    <location>
        <begin position="208"/>
        <end position="217"/>
    </location>
</feature>
<dbReference type="EMBL" id="KB007933">
    <property type="protein sequence ID" value="ELR19378.1"/>
    <property type="molecule type" value="Genomic_DNA"/>
</dbReference>
<dbReference type="KEGG" id="acan:ACA1_266030"/>
<feature type="region of interest" description="Disordered" evidence="1">
    <location>
        <begin position="208"/>
        <end position="232"/>
    </location>
</feature>
<evidence type="ECO:0008006" key="4">
    <source>
        <dbReference type="Google" id="ProtNLM"/>
    </source>
</evidence>
<dbReference type="VEuPathDB" id="AmoebaDB:ACA1_266030"/>
<dbReference type="AlphaFoldDB" id="L8H3R0"/>
<reference evidence="2 3" key="1">
    <citation type="journal article" date="2013" name="Genome Biol.">
        <title>Genome of Acanthamoeba castellanii highlights extensive lateral gene transfer and early evolution of tyrosine kinase signaling.</title>
        <authorList>
            <person name="Clarke M."/>
            <person name="Lohan A.J."/>
            <person name="Liu B."/>
            <person name="Lagkouvardos I."/>
            <person name="Roy S."/>
            <person name="Zafar N."/>
            <person name="Bertelli C."/>
            <person name="Schilde C."/>
            <person name="Kianianmomeni A."/>
            <person name="Burglin T.R."/>
            <person name="Frech C."/>
            <person name="Turcotte B."/>
            <person name="Kopec K.O."/>
            <person name="Synnott J.M."/>
            <person name="Choo C."/>
            <person name="Paponov I."/>
            <person name="Finkler A."/>
            <person name="Soon Heng Tan C."/>
            <person name="Hutchins A.P."/>
            <person name="Weinmeier T."/>
            <person name="Rattei T."/>
            <person name="Chu J.S."/>
            <person name="Gimenez G."/>
            <person name="Irimia M."/>
            <person name="Rigden D.J."/>
            <person name="Fitzpatrick D.A."/>
            <person name="Lorenzo-Morales J."/>
            <person name="Bateman A."/>
            <person name="Chiu C.H."/>
            <person name="Tang P."/>
            <person name="Hegemann P."/>
            <person name="Fromm H."/>
            <person name="Raoult D."/>
            <person name="Greub G."/>
            <person name="Miranda-Saavedra D."/>
            <person name="Chen N."/>
            <person name="Nash P."/>
            <person name="Ginger M.L."/>
            <person name="Horn M."/>
            <person name="Schaap P."/>
            <person name="Caler L."/>
            <person name="Loftus B."/>
        </authorList>
    </citation>
    <scope>NUCLEOTIDE SEQUENCE [LARGE SCALE GENOMIC DNA]</scope>
    <source>
        <strain evidence="2 3">Neff</strain>
    </source>
</reference>
<feature type="region of interest" description="Disordered" evidence="1">
    <location>
        <begin position="35"/>
        <end position="129"/>
    </location>
</feature>
<organism evidence="2 3">
    <name type="scientific">Acanthamoeba castellanii (strain ATCC 30010 / Neff)</name>
    <dbReference type="NCBI Taxonomy" id="1257118"/>
    <lineage>
        <taxon>Eukaryota</taxon>
        <taxon>Amoebozoa</taxon>
        <taxon>Discosea</taxon>
        <taxon>Longamoebia</taxon>
        <taxon>Centramoebida</taxon>
        <taxon>Acanthamoebidae</taxon>
        <taxon>Acanthamoeba</taxon>
    </lineage>
</organism>
<sequence>MSMWNALASAATTSEGCLREGVCQPSLRWFPRFERWSLQPQPNRKKSQEESHSQKSKEKSTKKNKSERSKRRQKRATKATRKEKKEKNKKEIEERPKPAENEERTVETSTAPSIGEVANNKLLAPQAQGSELSEATLALMDSSEPLDGDMWEEVDESVLLQDFLEADSSWPGDDHSLIPSELSDEAGTQELLTSNSLETDSKHVVASVAAPAGSSQAGLHGAPQQKRKAAQKFKPHELDTLKAFFLVDPLPSHSAKKTLADQMGTSTVLAPTI</sequence>
<dbReference type="Proteomes" id="UP000011083">
    <property type="component" value="Unassembled WGS sequence"/>
</dbReference>